<gene>
    <name evidence="5" type="ORF">Baya_7266</name>
</gene>
<evidence type="ECO:0000256" key="1">
    <source>
        <dbReference type="ARBA" id="ARBA00019890"/>
    </source>
</evidence>
<proteinExistence type="predicted"/>
<dbReference type="Proteomes" id="UP000319801">
    <property type="component" value="Unassembled WGS sequence"/>
</dbReference>
<keyword evidence="2" id="KW-0873">Pyrrolidone carboxylic acid</keyword>
<sequence length="111" mass="13175">MLIKCTCHLQHHEPPEAGQRDEEEQTDGQTDRELFPYTPYWILYTDYVCSAVVYSCTDVLRIFHVDFAWILGRSRRLSDSSVQHAKQIFMENHIDISRMIESSQEDCYRDK</sequence>
<dbReference type="InterPro" id="IPR002969">
    <property type="entry name" value="ApolipopD"/>
</dbReference>
<dbReference type="SUPFAM" id="SSF50814">
    <property type="entry name" value="Lipocalins"/>
    <property type="match status" value="1"/>
</dbReference>
<feature type="compositionally biased region" description="Basic and acidic residues" evidence="3">
    <location>
        <begin position="10"/>
        <end position="20"/>
    </location>
</feature>
<dbReference type="PANTHER" id="PTHR10612:SF14">
    <property type="entry name" value="APOLIPOPROTEIN D"/>
    <property type="match status" value="1"/>
</dbReference>
<dbReference type="GO" id="GO:0005737">
    <property type="term" value="C:cytoplasm"/>
    <property type="evidence" value="ECO:0007669"/>
    <property type="project" value="TreeGrafter"/>
</dbReference>
<feature type="domain" description="Lipocalin/cytosolic fatty-acid binding" evidence="4">
    <location>
        <begin position="39"/>
        <end position="105"/>
    </location>
</feature>
<dbReference type="PANTHER" id="PTHR10612">
    <property type="entry name" value="APOLIPOPROTEIN D"/>
    <property type="match status" value="1"/>
</dbReference>
<dbReference type="GO" id="GO:0006629">
    <property type="term" value="P:lipid metabolic process"/>
    <property type="evidence" value="ECO:0007669"/>
    <property type="project" value="TreeGrafter"/>
</dbReference>
<dbReference type="GO" id="GO:0000302">
    <property type="term" value="P:response to reactive oxygen species"/>
    <property type="evidence" value="ECO:0007669"/>
    <property type="project" value="TreeGrafter"/>
</dbReference>
<dbReference type="GO" id="GO:0006869">
    <property type="term" value="P:lipid transport"/>
    <property type="evidence" value="ECO:0007669"/>
    <property type="project" value="InterPro"/>
</dbReference>
<evidence type="ECO:0000256" key="3">
    <source>
        <dbReference type="SAM" id="MobiDB-lite"/>
    </source>
</evidence>
<evidence type="ECO:0000313" key="5">
    <source>
        <dbReference type="EMBL" id="TSL47685.1"/>
    </source>
</evidence>
<name>A0A556TZQ7_BAGYA</name>
<protein>
    <recommendedName>
        <fullName evidence="1">Apolipoprotein D</fullName>
    </recommendedName>
</protein>
<dbReference type="AlphaFoldDB" id="A0A556TZQ7"/>
<accession>A0A556TZQ7</accession>
<dbReference type="PRINTS" id="PR01219">
    <property type="entry name" value="APOLIPOPROTD"/>
</dbReference>
<dbReference type="GO" id="GO:0042246">
    <property type="term" value="P:tissue regeneration"/>
    <property type="evidence" value="ECO:0007669"/>
    <property type="project" value="InterPro"/>
</dbReference>
<keyword evidence="6" id="KW-1185">Reference proteome</keyword>
<dbReference type="GO" id="GO:0008289">
    <property type="term" value="F:lipid binding"/>
    <property type="evidence" value="ECO:0007669"/>
    <property type="project" value="InterPro"/>
</dbReference>
<dbReference type="EMBL" id="VCAZ01000032">
    <property type="protein sequence ID" value="TSL47685.1"/>
    <property type="molecule type" value="Genomic_DNA"/>
</dbReference>
<reference evidence="5 6" key="1">
    <citation type="journal article" date="2019" name="Genome Biol. Evol.">
        <title>Whole-Genome Sequencing of the Giant Devil Catfish, Bagarius yarrelli.</title>
        <authorList>
            <person name="Jiang W."/>
            <person name="Lv Y."/>
            <person name="Cheng L."/>
            <person name="Yang K."/>
            <person name="Chao B."/>
            <person name="Wang X."/>
            <person name="Li Y."/>
            <person name="Pan X."/>
            <person name="You X."/>
            <person name="Zhang Y."/>
            <person name="Yang J."/>
            <person name="Li J."/>
            <person name="Zhang X."/>
            <person name="Liu S."/>
            <person name="Sun C."/>
            <person name="Yang J."/>
            <person name="Shi Q."/>
        </authorList>
    </citation>
    <scope>NUCLEOTIDE SEQUENCE [LARGE SCALE GENOMIC DNA]</scope>
    <source>
        <strain evidence="5">JWS20170419001</strain>
        <tissue evidence="5">Muscle</tissue>
    </source>
</reference>
<keyword evidence="5" id="KW-0449">Lipoprotein</keyword>
<dbReference type="InterPro" id="IPR012674">
    <property type="entry name" value="Calycin"/>
</dbReference>
<evidence type="ECO:0000256" key="2">
    <source>
        <dbReference type="ARBA" id="ARBA00023283"/>
    </source>
</evidence>
<evidence type="ECO:0000259" key="4">
    <source>
        <dbReference type="Pfam" id="PF00061"/>
    </source>
</evidence>
<evidence type="ECO:0000313" key="6">
    <source>
        <dbReference type="Proteomes" id="UP000319801"/>
    </source>
</evidence>
<dbReference type="OrthoDB" id="565904at2759"/>
<dbReference type="Pfam" id="PF00061">
    <property type="entry name" value="Lipocalin"/>
    <property type="match status" value="1"/>
</dbReference>
<feature type="region of interest" description="Disordered" evidence="3">
    <location>
        <begin position="10"/>
        <end position="32"/>
    </location>
</feature>
<dbReference type="Gene3D" id="2.40.128.20">
    <property type="match status" value="1"/>
</dbReference>
<dbReference type="InterPro" id="IPR000566">
    <property type="entry name" value="Lipocln_cytosolic_FA-bd_dom"/>
</dbReference>
<organism evidence="5 6">
    <name type="scientific">Bagarius yarrelli</name>
    <name type="common">Goonch</name>
    <name type="synonym">Bagrus yarrelli</name>
    <dbReference type="NCBI Taxonomy" id="175774"/>
    <lineage>
        <taxon>Eukaryota</taxon>
        <taxon>Metazoa</taxon>
        <taxon>Chordata</taxon>
        <taxon>Craniata</taxon>
        <taxon>Vertebrata</taxon>
        <taxon>Euteleostomi</taxon>
        <taxon>Actinopterygii</taxon>
        <taxon>Neopterygii</taxon>
        <taxon>Teleostei</taxon>
        <taxon>Ostariophysi</taxon>
        <taxon>Siluriformes</taxon>
        <taxon>Sisoridae</taxon>
        <taxon>Sisorinae</taxon>
        <taxon>Bagarius</taxon>
    </lineage>
</organism>
<comment type="caution">
    <text evidence="5">The sequence shown here is derived from an EMBL/GenBank/DDBJ whole genome shotgun (WGS) entry which is preliminary data.</text>
</comment>
<dbReference type="GO" id="GO:0007420">
    <property type="term" value="P:brain development"/>
    <property type="evidence" value="ECO:0007669"/>
    <property type="project" value="InterPro"/>
</dbReference>